<dbReference type="NCBIfam" id="TIGR01670">
    <property type="entry name" value="KdsC-phosphatas"/>
    <property type="match status" value="1"/>
</dbReference>
<dbReference type="AlphaFoldDB" id="A0A1T4S1P4"/>
<dbReference type="RefSeq" id="WP_078791400.1">
    <property type="nucleotide sequence ID" value="NZ_FUWR01000028.1"/>
</dbReference>
<dbReference type="OrthoDB" id="9805604at2"/>
<evidence type="ECO:0000256" key="7">
    <source>
        <dbReference type="PIRSR" id="PIRSR006118-2"/>
    </source>
</evidence>
<evidence type="ECO:0000256" key="3">
    <source>
        <dbReference type="ARBA" id="ARBA00011881"/>
    </source>
</evidence>
<dbReference type="Proteomes" id="UP000190102">
    <property type="component" value="Unassembled WGS sequence"/>
</dbReference>
<dbReference type="Gene3D" id="3.40.50.1000">
    <property type="entry name" value="HAD superfamily/HAD-like"/>
    <property type="match status" value="1"/>
</dbReference>
<dbReference type="EMBL" id="FUWR01000028">
    <property type="protein sequence ID" value="SKA21848.1"/>
    <property type="molecule type" value="Genomic_DNA"/>
</dbReference>
<feature type="binding site" evidence="7">
    <location>
        <position position="14"/>
    </location>
    <ligand>
        <name>Mg(2+)</name>
        <dbReference type="ChEBI" id="CHEBI:18420"/>
    </ligand>
</feature>
<feature type="binding site" evidence="7">
    <location>
        <position position="16"/>
    </location>
    <ligand>
        <name>substrate</name>
    </ligand>
</feature>
<evidence type="ECO:0000313" key="8">
    <source>
        <dbReference type="EMBL" id="SKA21848.1"/>
    </source>
</evidence>
<dbReference type="PANTHER" id="PTHR21485">
    <property type="entry name" value="HAD SUPERFAMILY MEMBERS CMAS AND KDSC"/>
    <property type="match status" value="1"/>
</dbReference>
<sequence>MNEKLKHIELLLLDVDGVMTDGRIIWDANGTEIKFFNVKDGHGIKLVQRAGIQVGIITGRVSPVVDLRAKELGIEILYQGSLRKQESYDDIKQRTGLADHQIAYMGDDVIDVPVMRRVGFSAAPADALPEVQKVADYVAKARGGWGAVRELCDLLLKGRGMWQELVVDRYEL</sequence>
<dbReference type="InterPro" id="IPR010023">
    <property type="entry name" value="KdsC_fam"/>
</dbReference>
<dbReference type="GO" id="GO:0008781">
    <property type="term" value="F:N-acylneuraminate cytidylyltransferase activity"/>
    <property type="evidence" value="ECO:0007669"/>
    <property type="project" value="TreeGrafter"/>
</dbReference>
<dbReference type="SFLD" id="SFLDG01136">
    <property type="entry name" value="C1.6:_Phosphoserine_Phosphatas"/>
    <property type="match status" value="1"/>
</dbReference>
<dbReference type="InterPro" id="IPR023214">
    <property type="entry name" value="HAD_sf"/>
</dbReference>
<keyword evidence="6 7" id="KW-0460">Magnesium</keyword>
<evidence type="ECO:0000313" key="9">
    <source>
        <dbReference type="Proteomes" id="UP000190102"/>
    </source>
</evidence>
<dbReference type="SFLD" id="SFLDG01138">
    <property type="entry name" value="C1.6.2:_Deoxy-d-mannose-octulo"/>
    <property type="match status" value="1"/>
</dbReference>
<dbReference type="SUPFAM" id="SSF56784">
    <property type="entry name" value="HAD-like"/>
    <property type="match status" value="1"/>
</dbReference>
<proteinExistence type="inferred from homology"/>
<evidence type="ECO:0000256" key="5">
    <source>
        <dbReference type="ARBA" id="ARBA00022801"/>
    </source>
</evidence>
<comment type="subunit">
    <text evidence="3">Homotetramer.</text>
</comment>
<dbReference type="Pfam" id="PF08282">
    <property type="entry name" value="Hydrolase_3"/>
    <property type="match status" value="1"/>
</dbReference>
<gene>
    <name evidence="8" type="ORF">SAMN02745119_03176</name>
</gene>
<dbReference type="InterPro" id="IPR036412">
    <property type="entry name" value="HAD-like_sf"/>
</dbReference>
<evidence type="ECO:0000256" key="6">
    <source>
        <dbReference type="ARBA" id="ARBA00022842"/>
    </source>
</evidence>
<organism evidence="8 9">
    <name type="scientific">Trichlorobacter thiogenes</name>
    <dbReference type="NCBI Taxonomy" id="115783"/>
    <lineage>
        <taxon>Bacteria</taxon>
        <taxon>Pseudomonadati</taxon>
        <taxon>Thermodesulfobacteriota</taxon>
        <taxon>Desulfuromonadia</taxon>
        <taxon>Geobacterales</taxon>
        <taxon>Geobacteraceae</taxon>
        <taxon>Trichlorobacter</taxon>
    </lineage>
</organism>
<dbReference type="PANTHER" id="PTHR21485:SF3">
    <property type="entry name" value="N-ACYLNEURAMINATE CYTIDYLYLTRANSFERASE"/>
    <property type="match status" value="1"/>
</dbReference>
<dbReference type="PIRSF" id="PIRSF006118">
    <property type="entry name" value="KDO8-P_Ptase"/>
    <property type="match status" value="1"/>
</dbReference>
<dbReference type="GO" id="GO:0016788">
    <property type="term" value="F:hydrolase activity, acting on ester bonds"/>
    <property type="evidence" value="ECO:0007669"/>
    <property type="project" value="InterPro"/>
</dbReference>
<comment type="similarity">
    <text evidence="2">Belongs to the KdsC family.</text>
</comment>
<keyword evidence="5" id="KW-0378">Hydrolase</keyword>
<reference evidence="9" key="1">
    <citation type="submission" date="2017-02" db="EMBL/GenBank/DDBJ databases">
        <authorList>
            <person name="Varghese N."/>
            <person name="Submissions S."/>
        </authorList>
    </citation>
    <scope>NUCLEOTIDE SEQUENCE [LARGE SCALE GENOMIC DNA]</scope>
    <source>
        <strain evidence="9">ATCC BAA-34</strain>
    </source>
</reference>
<protein>
    <submittedName>
        <fullName evidence="8">3-deoxy-D-manno-octulosonate 8-phosphate phosphatase (KDO 8-P phosphatase)</fullName>
    </submittedName>
</protein>
<keyword evidence="4 7" id="KW-0479">Metal-binding</keyword>
<feature type="binding site" evidence="7">
    <location>
        <position position="107"/>
    </location>
    <ligand>
        <name>Mg(2+)</name>
        <dbReference type="ChEBI" id="CHEBI:18420"/>
    </ligand>
</feature>
<name>A0A1T4S1P4_9BACT</name>
<dbReference type="InterPro" id="IPR050793">
    <property type="entry name" value="CMP-NeuNAc_synthase"/>
</dbReference>
<evidence type="ECO:0000256" key="1">
    <source>
        <dbReference type="ARBA" id="ARBA00001946"/>
    </source>
</evidence>
<dbReference type="GO" id="GO:0046872">
    <property type="term" value="F:metal ion binding"/>
    <property type="evidence" value="ECO:0007669"/>
    <property type="project" value="UniProtKB-KW"/>
</dbReference>
<dbReference type="FunFam" id="3.40.50.1000:FF:000029">
    <property type="entry name" value="3-deoxy-D-manno-octulosonate 8-phosphate phosphatase KdsC"/>
    <property type="match status" value="1"/>
</dbReference>
<accession>A0A1T4S1P4</accession>
<comment type="cofactor">
    <cofactor evidence="1 7">
        <name>Mg(2+)</name>
        <dbReference type="ChEBI" id="CHEBI:18420"/>
    </cofactor>
</comment>
<evidence type="ECO:0000256" key="4">
    <source>
        <dbReference type="ARBA" id="ARBA00022723"/>
    </source>
</evidence>
<dbReference type="CDD" id="cd01630">
    <property type="entry name" value="HAD_KDO-like"/>
    <property type="match status" value="1"/>
</dbReference>
<keyword evidence="9" id="KW-1185">Reference proteome</keyword>
<evidence type="ECO:0000256" key="2">
    <source>
        <dbReference type="ARBA" id="ARBA00005893"/>
    </source>
</evidence>
<dbReference type="STRING" id="115783.SAMN02745119_03176"/>
<dbReference type="SFLD" id="SFLDS00003">
    <property type="entry name" value="Haloacid_Dehalogenase"/>
    <property type="match status" value="1"/>
</dbReference>